<dbReference type="GO" id="GO:0003677">
    <property type="term" value="F:DNA binding"/>
    <property type="evidence" value="ECO:0007669"/>
    <property type="project" value="UniProtKB-KW"/>
</dbReference>
<gene>
    <name evidence="1" type="ORF">JM93_00750</name>
</gene>
<organism evidence="1 2">
    <name type="scientific">Roseibium hamelinense</name>
    <dbReference type="NCBI Taxonomy" id="150831"/>
    <lineage>
        <taxon>Bacteria</taxon>
        <taxon>Pseudomonadati</taxon>
        <taxon>Pseudomonadota</taxon>
        <taxon>Alphaproteobacteria</taxon>
        <taxon>Hyphomicrobiales</taxon>
        <taxon>Stappiaceae</taxon>
        <taxon>Roseibium</taxon>
    </lineage>
</organism>
<proteinExistence type="predicted"/>
<dbReference type="CDD" id="cd00090">
    <property type="entry name" value="HTH_ARSR"/>
    <property type="match status" value="1"/>
</dbReference>
<dbReference type="InterPro" id="IPR036390">
    <property type="entry name" value="WH_DNA-bd_sf"/>
</dbReference>
<dbReference type="InterPro" id="IPR036388">
    <property type="entry name" value="WH-like_DNA-bd_sf"/>
</dbReference>
<dbReference type="GO" id="GO:0006355">
    <property type="term" value="P:regulation of DNA-templated transcription"/>
    <property type="evidence" value="ECO:0007669"/>
    <property type="project" value="UniProtKB-ARBA"/>
</dbReference>
<dbReference type="EMBL" id="VLLF01000001">
    <property type="protein sequence ID" value="TWI93195.1"/>
    <property type="molecule type" value="Genomic_DNA"/>
</dbReference>
<dbReference type="RefSeq" id="WP_196220757.1">
    <property type="nucleotide sequence ID" value="NZ_SMLY01000087.1"/>
</dbReference>
<dbReference type="SUPFAM" id="SSF46785">
    <property type="entry name" value="Winged helix' DNA-binding domain"/>
    <property type="match status" value="1"/>
</dbReference>
<name>A0A562THT0_9HYPH</name>
<sequence length="136" mass="15716">MTLEQLEVPDNEQARRSARLIELHLQLTRIILDMSHQLTIDEAIIREVIFANDMRDRTTHISDIVEYTGLSVSSAHRKIKKLIDMDLVEHRKEGKRLVLRTSTRVLNGRYCYDGGVPVMDVAFDEISKMINDILRG</sequence>
<dbReference type="Proteomes" id="UP000320593">
    <property type="component" value="Unassembled WGS sequence"/>
</dbReference>
<dbReference type="AlphaFoldDB" id="A0A562THT0"/>
<keyword evidence="1" id="KW-0238">DNA-binding</keyword>
<evidence type="ECO:0000313" key="1">
    <source>
        <dbReference type="EMBL" id="TWI93195.1"/>
    </source>
</evidence>
<keyword evidence="2" id="KW-1185">Reference proteome</keyword>
<reference evidence="1 2" key="1">
    <citation type="submission" date="2019-07" db="EMBL/GenBank/DDBJ databases">
        <title>Genomic Encyclopedia of Archaeal and Bacterial Type Strains, Phase II (KMG-II): from individual species to whole genera.</title>
        <authorList>
            <person name="Goeker M."/>
        </authorList>
    </citation>
    <scope>NUCLEOTIDE SEQUENCE [LARGE SCALE GENOMIC DNA]</scope>
    <source>
        <strain evidence="1 2">ATCC BAA-252</strain>
    </source>
</reference>
<protein>
    <submittedName>
        <fullName evidence="1">Winged helix DNA-binding protein</fullName>
    </submittedName>
</protein>
<accession>A0A562THT0</accession>
<dbReference type="InterPro" id="IPR011991">
    <property type="entry name" value="ArsR-like_HTH"/>
</dbReference>
<evidence type="ECO:0000313" key="2">
    <source>
        <dbReference type="Proteomes" id="UP000320593"/>
    </source>
</evidence>
<dbReference type="Gene3D" id="1.10.10.10">
    <property type="entry name" value="Winged helix-like DNA-binding domain superfamily/Winged helix DNA-binding domain"/>
    <property type="match status" value="1"/>
</dbReference>
<comment type="caution">
    <text evidence="1">The sequence shown here is derived from an EMBL/GenBank/DDBJ whole genome shotgun (WGS) entry which is preliminary data.</text>
</comment>